<dbReference type="Pfam" id="PF00675">
    <property type="entry name" value="Peptidase_M16"/>
    <property type="match status" value="1"/>
</dbReference>
<dbReference type="OrthoDB" id="9811314at2"/>
<dbReference type="SUPFAM" id="SSF63411">
    <property type="entry name" value="LuxS/MPP-like metallohydrolase"/>
    <property type="match status" value="2"/>
</dbReference>
<reference evidence="3 4" key="1">
    <citation type="submission" date="2015-11" db="EMBL/GenBank/DDBJ databases">
        <title>Genomic analysis of 38 Legionella species identifies large and diverse effector repertoires.</title>
        <authorList>
            <person name="Burstein D."/>
            <person name="Amaro F."/>
            <person name="Zusman T."/>
            <person name="Lifshitz Z."/>
            <person name="Cohen O."/>
            <person name="Gilbert J.A."/>
            <person name="Pupko T."/>
            <person name="Shuman H.A."/>
            <person name="Segal G."/>
        </authorList>
    </citation>
    <scope>NUCLEOTIDE SEQUENCE [LARGE SCALE GENOMIC DNA]</scope>
    <source>
        <strain evidence="3 4">ATCC 49504</strain>
    </source>
</reference>
<dbReference type="Pfam" id="PF05193">
    <property type="entry name" value="Peptidase_M16_C"/>
    <property type="match status" value="1"/>
</dbReference>
<gene>
    <name evidence="3" type="ORF">Lgee_2217</name>
</gene>
<dbReference type="InterPro" id="IPR007863">
    <property type="entry name" value="Peptidase_M16_C"/>
</dbReference>
<evidence type="ECO:0000313" key="4">
    <source>
        <dbReference type="Proteomes" id="UP000054785"/>
    </source>
</evidence>
<dbReference type="RefSeq" id="WP_028387254.1">
    <property type="nucleotide sequence ID" value="NZ_CAAAHN010000005.1"/>
</dbReference>
<evidence type="ECO:0000313" key="3">
    <source>
        <dbReference type="EMBL" id="KTC96534.1"/>
    </source>
</evidence>
<feature type="domain" description="Peptidase M16 N-terminal" evidence="1">
    <location>
        <begin position="49"/>
        <end position="183"/>
    </location>
</feature>
<proteinExistence type="predicted"/>
<dbReference type="GO" id="GO:0006508">
    <property type="term" value="P:proteolysis"/>
    <property type="evidence" value="ECO:0007669"/>
    <property type="project" value="UniProtKB-KW"/>
</dbReference>
<dbReference type="PANTHER" id="PTHR11851">
    <property type="entry name" value="METALLOPROTEASE"/>
    <property type="match status" value="1"/>
</dbReference>
<evidence type="ECO:0000259" key="1">
    <source>
        <dbReference type="Pfam" id="PF00675"/>
    </source>
</evidence>
<keyword evidence="3" id="KW-0645">Protease</keyword>
<sequence>MKTSLLALPLCLASFACAAKAILPGTERWVTTSGVRVVFYPAHEVPMLDINVALAAGSAWDDKHPGLSMLTASLIDKGSRGQDATQIAERLENTGAQFRAQTSRTMLALSLRTLTEPEALSEATGVFADMLAHPDFDNEAVLREKELQKMAIHEGNESPDNVASNTFFAKLYGTHPYAHAVTGTIESVNAIKRDDVRTFYKTYFTGRNTVMVLVGDIDSQKAHALADAITRDLPKGAPAPVISKASPLTTAENAAVPFPSSQTVLRLGEVSIDHHSPDYFPLTVGNYILGGGTLVSRLSLEVRDRRGLTYGVSSQFAPMPAGGPFLIGLSTKTASAAEALALTRDTLKDFVAKGPTDAELAAAKQFLQGSFPLSLSGNRNIAELLLKIAFYNLPEEYLDTYLARINAVNADAIRTAFQKHIKPGQMLTVSVGKMV</sequence>
<name>A0A0W0TLQ0_9GAMM</name>
<protein>
    <submittedName>
        <fullName evidence="3">Zinc protease (Peptidase, M16 family)</fullName>
    </submittedName>
</protein>
<dbReference type="AlphaFoldDB" id="A0A0W0TLQ0"/>
<evidence type="ECO:0000259" key="2">
    <source>
        <dbReference type="Pfam" id="PF05193"/>
    </source>
</evidence>
<dbReference type="PANTHER" id="PTHR11851:SF224">
    <property type="entry name" value="PROCESSING PROTEASE"/>
    <property type="match status" value="1"/>
</dbReference>
<keyword evidence="3" id="KW-0378">Hydrolase</keyword>
<dbReference type="GO" id="GO:0008233">
    <property type="term" value="F:peptidase activity"/>
    <property type="evidence" value="ECO:0007669"/>
    <property type="project" value="UniProtKB-KW"/>
</dbReference>
<dbReference type="EMBL" id="LNYC01000074">
    <property type="protein sequence ID" value="KTC96534.1"/>
    <property type="molecule type" value="Genomic_DNA"/>
</dbReference>
<dbReference type="InterPro" id="IPR050361">
    <property type="entry name" value="MPP/UQCRC_Complex"/>
</dbReference>
<dbReference type="PROSITE" id="PS51257">
    <property type="entry name" value="PROKAR_LIPOPROTEIN"/>
    <property type="match status" value="1"/>
</dbReference>
<dbReference type="STRING" id="45065.Lgee_2217"/>
<dbReference type="InterPro" id="IPR011765">
    <property type="entry name" value="Pept_M16_N"/>
</dbReference>
<dbReference type="Gene3D" id="3.30.830.10">
    <property type="entry name" value="Metalloenzyme, LuxS/M16 peptidase-like"/>
    <property type="match status" value="2"/>
</dbReference>
<dbReference type="InterPro" id="IPR011249">
    <property type="entry name" value="Metalloenz_LuxS/M16"/>
</dbReference>
<comment type="caution">
    <text evidence="3">The sequence shown here is derived from an EMBL/GenBank/DDBJ whole genome shotgun (WGS) entry which is preliminary data.</text>
</comment>
<keyword evidence="4" id="KW-1185">Reference proteome</keyword>
<dbReference type="GO" id="GO:0046872">
    <property type="term" value="F:metal ion binding"/>
    <property type="evidence" value="ECO:0007669"/>
    <property type="project" value="InterPro"/>
</dbReference>
<feature type="domain" description="Peptidase M16 C-terminal" evidence="2">
    <location>
        <begin position="191"/>
        <end position="365"/>
    </location>
</feature>
<organism evidence="3 4">
    <name type="scientific">Legionella geestiana</name>
    <dbReference type="NCBI Taxonomy" id="45065"/>
    <lineage>
        <taxon>Bacteria</taxon>
        <taxon>Pseudomonadati</taxon>
        <taxon>Pseudomonadota</taxon>
        <taxon>Gammaproteobacteria</taxon>
        <taxon>Legionellales</taxon>
        <taxon>Legionellaceae</taxon>
        <taxon>Legionella</taxon>
    </lineage>
</organism>
<accession>A0A0W0TLQ0</accession>
<dbReference type="Proteomes" id="UP000054785">
    <property type="component" value="Unassembled WGS sequence"/>
</dbReference>
<dbReference type="PATRIC" id="fig|45065.4.peg.2407"/>